<organism evidence="2">
    <name type="scientific">termite gut metagenome</name>
    <dbReference type="NCBI Taxonomy" id="433724"/>
    <lineage>
        <taxon>unclassified sequences</taxon>
        <taxon>metagenomes</taxon>
        <taxon>organismal metagenomes</taxon>
    </lineage>
</organism>
<gene>
    <name evidence="2" type="ORF">EZS27_008763</name>
</gene>
<dbReference type="AlphaFoldDB" id="A0A5J4SDY1"/>
<feature type="domain" description="Transposase IS4-like" evidence="1">
    <location>
        <begin position="11"/>
        <end position="158"/>
    </location>
</feature>
<dbReference type="EMBL" id="SNRY01000264">
    <property type="protein sequence ID" value="KAA6343550.1"/>
    <property type="molecule type" value="Genomic_DNA"/>
</dbReference>
<dbReference type="GO" id="GO:0006313">
    <property type="term" value="P:DNA transposition"/>
    <property type="evidence" value="ECO:0007669"/>
    <property type="project" value="InterPro"/>
</dbReference>
<evidence type="ECO:0000259" key="1">
    <source>
        <dbReference type="Pfam" id="PF01609"/>
    </source>
</evidence>
<sequence>MSRHVKEMNVKEFVFIADKGFYSQDNIRMLDEEKLQYIIPLRRNNTLIDFSRFQKADYKKKLHNNFSCQNRIICYYVYEKDGMKLVTFLDEHLRVSEENDYLQRTKRQPEQYAAPGFYEKLHQFGTLTMLYKTSRAIQANEIYEIYKQRNEIEVMFDSIYGSPANPCVFKLQHITFVLKNHSVRKRYVIRMAIVNNSVAISQ</sequence>
<reference evidence="2" key="1">
    <citation type="submission" date="2019-03" db="EMBL/GenBank/DDBJ databases">
        <title>Single cell metagenomics reveals metabolic interactions within the superorganism composed of flagellate Streblomastix strix and complex community of Bacteroidetes bacteria on its surface.</title>
        <authorList>
            <person name="Treitli S.C."/>
            <person name="Kolisko M."/>
            <person name="Husnik F."/>
            <person name="Keeling P."/>
            <person name="Hampl V."/>
        </authorList>
    </citation>
    <scope>NUCLEOTIDE SEQUENCE</scope>
    <source>
        <strain evidence="2">STM</strain>
    </source>
</reference>
<comment type="caution">
    <text evidence="2">The sequence shown here is derived from an EMBL/GenBank/DDBJ whole genome shotgun (WGS) entry which is preliminary data.</text>
</comment>
<accession>A0A5J4SDY1</accession>
<dbReference type="GO" id="GO:0004803">
    <property type="term" value="F:transposase activity"/>
    <property type="evidence" value="ECO:0007669"/>
    <property type="project" value="InterPro"/>
</dbReference>
<evidence type="ECO:0000313" key="2">
    <source>
        <dbReference type="EMBL" id="KAA6343550.1"/>
    </source>
</evidence>
<dbReference type="GO" id="GO:0003677">
    <property type="term" value="F:DNA binding"/>
    <property type="evidence" value="ECO:0007669"/>
    <property type="project" value="InterPro"/>
</dbReference>
<proteinExistence type="predicted"/>
<dbReference type="InterPro" id="IPR002559">
    <property type="entry name" value="Transposase_11"/>
</dbReference>
<dbReference type="SUPFAM" id="SSF53098">
    <property type="entry name" value="Ribonuclease H-like"/>
    <property type="match status" value="1"/>
</dbReference>
<name>A0A5J4SDY1_9ZZZZ</name>
<protein>
    <recommendedName>
        <fullName evidence="1">Transposase IS4-like domain-containing protein</fullName>
    </recommendedName>
</protein>
<dbReference type="InterPro" id="IPR012337">
    <property type="entry name" value="RNaseH-like_sf"/>
</dbReference>
<dbReference type="Pfam" id="PF01609">
    <property type="entry name" value="DDE_Tnp_1"/>
    <property type="match status" value="1"/>
</dbReference>